<protein>
    <submittedName>
        <fullName evidence="1">Metal-binding protein</fullName>
    </submittedName>
</protein>
<accession>A0AC61S9T1</accession>
<proteinExistence type="predicted"/>
<reference evidence="1" key="1">
    <citation type="submission" date="2018-09" db="EMBL/GenBank/DDBJ databases">
        <title>A genomic encyclopedia of anaerobic methanotrophic archaea.</title>
        <authorList>
            <person name="Skennerton C.T."/>
            <person name="Chadwick G.L."/>
            <person name="Laso-Perez R."/>
            <person name="Leu A.O."/>
            <person name="Speth D.R."/>
            <person name="Yu H."/>
            <person name="Morgan-Lang C."/>
            <person name="Hatzenpichler R."/>
            <person name="Goudeau D."/>
            <person name="Malmstrom R."/>
            <person name="Woyke T."/>
            <person name="Hallam S."/>
            <person name="Tyson G.W."/>
            <person name="Wegener G."/>
            <person name="Boetius A."/>
            <person name="Orphan V.J."/>
        </authorList>
    </citation>
    <scope>NUCLEOTIDE SEQUENCE</scope>
    <source>
        <strain evidence="1">CONS3730D10UFb2</strain>
    </source>
</reference>
<dbReference type="EMBL" id="QYBA01000182">
    <property type="protein sequence ID" value="TKY91512.1"/>
    <property type="molecule type" value="Genomic_DNA"/>
</dbReference>
<gene>
    <name evidence="1" type="ORF">C5S46_05425</name>
</gene>
<dbReference type="Proteomes" id="UP000315423">
    <property type="component" value="Unassembled WGS sequence"/>
</dbReference>
<comment type="caution">
    <text evidence="1">The sequence shown here is derived from an EMBL/GenBank/DDBJ whole genome shotgun (WGS) entry which is preliminary data.</text>
</comment>
<evidence type="ECO:0000313" key="1">
    <source>
        <dbReference type="EMBL" id="TKY91512.1"/>
    </source>
</evidence>
<evidence type="ECO:0000313" key="2">
    <source>
        <dbReference type="Proteomes" id="UP000315423"/>
    </source>
</evidence>
<sequence>MPSDKIHTKINCIMLLIILIIMFMVGLKDVQLVITFVLTYLFATYFLSPDLDIDSTPYKRWGVFRVLWYPYKTLIKHGGISHHPIAGPISILLNLFIILLPLLVFAKVILGIQNISTEIVGVIVIGCLLPIEIHIITDKIL</sequence>
<name>A0AC61S9T1_9EURY</name>
<organism evidence="1 2">
    <name type="scientific">Candidatus Methanomarinus sp</name>
    <dbReference type="NCBI Taxonomy" id="3386244"/>
    <lineage>
        <taxon>Archaea</taxon>
        <taxon>Methanobacteriati</taxon>
        <taxon>Methanobacteriota</taxon>
        <taxon>Stenosarchaea group</taxon>
        <taxon>Methanomicrobia</taxon>
        <taxon>Methanosarcinales</taxon>
        <taxon>ANME-2 cluster</taxon>
        <taxon>Candidatus Methanocomedenaceae</taxon>
        <taxon>Candidatus Methanomarinus</taxon>
    </lineage>
</organism>